<protein>
    <submittedName>
        <fullName evidence="2">Uncharacterized protein</fullName>
    </submittedName>
</protein>
<name>D8UKH5_VOLCA</name>
<sequence>MNLQQTLTDLFSKRKALKDRLQRELQKYQAKKVELGQDLDEYDQAATEIIAVLTIAVQQLQGKSESQELHECLEKMEFLRSSHSKSHQSLEQVCSMVGNLISLVVELDAEQFDMLHHELRKQIVLSGTRDHVTEIRLFAYYDMVDRDPALKQKYSSLSTFLDALHQECTDFVNGRIRMRPLNSVFGEAVQRLGLSNTEWQLLKTLNKDSLALFHKKFTMEELETEVFPADLEPCRGALMRAAHMVNERRNAMAAGPQAPSDDDNWAQDCISMSLPTARHPVACKRKP</sequence>
<evidence type="ECO:0000313" key="2">
    <source>
        <dbReference type="EMBL" id="EFJ39775.1"/>
    </source>
</evidence>
<dbReference type="RefSeq" id="XP_002959152.1">
    <property type="nucleotide sequence ID" value="XM_002959106.1"/>
</dbReference>
<accession>D8UKH5</accession>
<keyword evidence="3" id="KW-1185">Reference proteome</keyword>
<gene>
    <name evidence="2" type="ORF">VOLCADRAFT_108503</name>
</gene>
<evidence type="ECO:0000313" key="3">
    <source>
        <dbReference type="Proteomes" id="UP000001058"/>
    </source>
</evidence>
<dbReference type="OrthoDB" id="541492at2759"/>
<proteinExistence type="predicted"/>
<feature type="coiled-coil region" evidence="1">
    <location>
        <begin position="11"/>
        <end position="45"/>
    </location>
</feature>
<dbReference type="AlphaFoldDB" id="D8UKH5"/>
<reference evidence="2 3" key="1">
    <citation type="journal article" date="2010" name="Science">
        <title>Genomic analysis of organismal complexity in the multicellular green alga Volvox carteri.</title>
        <authorList>
            <person name="Prochnik S.E."/>
            <person name="Umen J."/>
            <person name="Nedelcu A.M."/>
            <person name="Hallmann A."/>
            <person name="Miller S.M."/>
            <person name="Nishii I."/>
            <person name="Ferris P."/>
            <person name="Kuo A."/>
            <person name="Mitros T."/>
            <person name="Fritz-Laylin L.K."/>
            <person name="Hellsten U."/>
            <person name="Chapman J."/>
            <person name="Simakov O."/>
            <person name="Rensing S.A."/>
            <person name="Terry A."/>
            <person name="Pangilinan J."/>
            <person name="Kapitonov V."/>
            <person name="Jurka J."/>
            <person name="Salamov A."/>
            <person name="Shapiro H."/>
            <person name="Schmutz J."/>
            <person name="Grimwood J."/>
            <person name="Lindquist E."/>
            <person name="Lucas S."/>
            <person name="Grigoriev I.V."/>
            <person name="Schmitt R."/>
            <person name="Kirk D."/>
            <person name="Rokhsar D.S."/>
        </authorList>
    </citation>
    <scope>NUCLEOTIDE SEQUENCE [LARGE SCALE GENOMIC DNA]</scope>
    <source>
        <strain evidence="3">f. Nagariensis / Eve</strain>
    </source>
</reference>
<dbReference type="KEGG" id="vcn:VOLCADRAFT_108503"/>
<dbReference type="GeneID" id="9626060"/>
<dbReference type="Proteomes" id="UP000001058">
    <property type="component" value="Unassembled WGS sequence"/>
</dbReference>
<dbReference type="EMBL" id="GL378447">
    <property type="protein sequence ID" value="EFJ39775.1"/>
    <property type="molecule type" value="Genomic_DNA"/>
</dbReference>
<evidence type="ECO:0000256" key="1">
    <source>
        <dbReference type="SAM" id="Coils"/>
    </source>
</evidence>
<dbReference type="InParanoid" id="D8UKH5"/>
<keyword evidence="1" id="KW-0175">Coiled coil</keyword>
<organism evidence="3">
    <name type="scientific">Volvox carteri f. nagariensis</name>
    <dbReference type="NCBI Taxonomy" id="3068"/>
    <lineage>
        <taxon>Eukaryota</taxon>
        <taxon>Viridiplantae</taxon>
        <taxon>Chlorophyta</taxon>
        <taxon>core chlorophytes</taxon>
        <taxon>Chlorophyceae</taxon>
        <taxon>CS clade</taxon>
        <taxon>Chlamydomonadales</taxon>
        <taxon>Volvocaceae</taxon>
        <taxon>Volvox</taxon>
    </lineage>
</organism>